<dbReference type="InterPro" id="IPR022973">
    <property type="entry name" value="Ribosomal_uL10_bac"/>
</dbReference>
<dbReference type="SUPFAM" id="SSF160369">
    <property type="entry name" value="Ribosomal protein L10-like"/>
    <property type="match status" value="1"/>
</dbReference>
<dbReference type="PANTHER" id="PTHR11560">
    <property type="entry name" value="39S RIBOSOMAL PROTEIN L10, MITOCHONDRIAL"/>
    <property type="match status" value="1"/>
</dbReference>
<dbReference type="InterPro" id="IPR047865">
    <property type="entry name" value="Ribosomal_uL10_bac_type"/>
</dbReference>
<accession>A0A2S4JH03</accession>
<evidence type="ECO:0000313" key="8">
    <source>
        <dbReference type="EMBL" id="POQ98749.1"/>
    </source>
</evidence>
<evidence type="ECO:0000256" key="6">
    <source>
        <dbReference type="ARBA" id="ARBA00035202"/>
    </source>
</evidence>
<dbReference type="InterPro" id="IPR002363">
    <property type="entry name" value="Ribosomal_uL10_CS_bac"/>
</dbReference>
<proteinExistence type="inferred from homology"/>
<dbReference type="Gene3D" id="3.30.70.1730">
    <property type="match status" value="1"/>
</dbReference>
<dbReference type="OrthoDB" id="9808307at2"/>
<dbReference type="RefSeq" id="WP_103680936.1">
    <property type="nucleotide sequence ID" value="NZ_LPWH01000117.1"/>
</dbReference>
<keyword evidence="7" id="KW-0694">RNA-binding</keyword>
<dbReference type="GO" id="GO:0070180">
    <property type="term" value="F:large ribosomal subunit rRNA binding"/>
    <property type="evidence" value="ECO:0007669"/>
    <property type="project" value="UniProtKB-UniRule"/>
</dbReference>
<keyword evidence="9" id="KW-1185">Reference proteome</keyword>
<dbReference type="GO" id="GO:0015934">
    <property type="term" value="C:large ribosomal subunit"/>
    <property type="evidence" value="ECO:0007669"/>
    <property type="project" value="InterPro"/>
</dbReference>
<dbReference type="HAMAP" id="MF_00362">
    <property type="entry name" value="Ribosomal_uL10"/>
    <property type="match status" value="1"/>
</dbReference>
<dbReference type="CDD" id="cd05797">
    <property type="entry name" value="Ribosomal_L10"/>
    <property type="match status" value="1"/>
</dbReference>
<dbReference type="InterPro" id="IPR043141">
    <property type="entry name" value="Ribosomal_uL10-like_sf"/>
</dbReference>
<dbReference type="PROSITE" id="PS01109">
    <property type="entry name" value="RIBOSOMAL_L10"/>
    <property type="match status" value="1"/>
</dbReference>
<dbReference type="GO" id="GO:0006412">
    <property type="term" value="P:translation"/>
    <property type="evidence" value="ECO:0007669"/>
    <property type="project" value="UniProtKB-UniRule"/>
</dbReference>
<evidence type="ECO:0000256" key="2">
    <source>
        <dbReference type="ARBA" id="ARBA00008889"/>
    </source>
</evidence>
<dbReference type="NCBIfam" id="NF000955">
    <property type="entry name" value="PRK00099.1-1"/>
    <property type="match status" value="1"/>
</dbReference>
<dbReference type="GO" id="GO:0003735">
    <property type="term" value="F:structural constituent of ribosome"/>
    <property type="evidence" value="ECO:0007669"/>
    <property type="project" value="InterPro"/>
</dbReference>
<comment type="caution">
    <text evidence="8">The sequence shown here is derived from an EMBL/GenBank/DDBJ whole genome shotgun (WGS) entry which is preliminary data.</text>
</comment>
<dbReference type="Proteomes" id="UP000237350">
    <property type="component" value="Unassembled WGS sequence"/>
</dbReference>
<keyword evidence="3 7" id="KW-0699">rRNA-binding</keyword>
<dbReference type="InterPro" id="IPR001790">
    <property type="entry name" value="Ribosomal_uL10"/>
</dbReference>
<name>A0A2S4JH03_9SPIO</name>
<protein>
    <recommendedName>
        <fullName evidence="6 7">Large ribosomal subunit protein uL10</fullName>
    </recommendedName>
</protein>
<comment type="function">
    <text evidence="1 7">Forms part of the ribosomal stalk, playing a central role in the interaction of the ribosome with GTP-bound translation factors.</text>
</comment>
<evidence type="ECO:0000256" key="1">
    <source>
        <dbReference type="ARBA" id="ARBA00002633"/>
    </source>
</evidence>
<evidence type="ECO:0000256" key="3">
    <source>
        <dbReference type="ARBA" id="ARBA00022730"/>
    </source>
</evidence>
<dbReference type="AlphaFoldDB" id="A0A2S4JH03"/>
<organism evidence="8 9">
    <name type="scientific">Alkalispirochaeta sphaeroplastigenens</name>
    <dbReference type="NCBI Taxonomy" id="1187066"/>
    <lineage>
        <taxon>Bacteria</taxon>
        <taxon>Pseudomonadati</taxon>
        <taxon>Spirochaetota</taxon>
        <taxon>Spirochaetia</taxon>
        <taxon>Spirochaetales</taxon>
        <taxon>Spirochaetaceae</taxon>
        <taxon>Alkalispirochaeta</taxon>
    </lineage>
</organism>
<comment type="subunit">
    <text evidence="7">Part of the ribosomal stalk of the 50S ribosomal subunit. The N-terminus interacts with L11 and the large rRNA to form the base of the stalk. The C-terminus forms an elongated spine to which L12 dimers bind in a sequential fashion forming a multimeric L10(L12)X complex.</text>
</comment>
<gene>
    <name evidence="7" type="primary">rplJ</name>
    <name evidence="8" type="ORF">AU468_11970</name>
</gene>
<reference evidence="9" key="1">
    <citation type="submission" date="2015-12" db="EMBL/GenBank/DDBJ databases">
        <authorList>
            <person name="Lodha T.D."/>
            <person name="Chintalapati S."/>
            <person name="Chintalapati V.R."/>
            <person name="Sravanthi T."/>
        </authorList>
    </citation>
    <scope>NUCLEOTIDE SEQUENCE [LARGE SCALE GENOMIC DNA]</scope>
    <source>
        <strain evidence="9">JC133</strain>
    </source>
</reference>
<keyword evidence="5 7" id="KW-0687">Ribonucleoprotein</keyword>
<evidence type="ECO:0000256" key="4">
    <source>
        <dbReference type="ARBA" id="ARBA00022980"/>
    </source>
</evidence>
<dbReference type="EMBL" id="LPWH01000117">
    <property type="protein sequence ID" value="POQ98749.1"/>
    <property type="molecule type" value="Genomic_DNA"/>
</dbReference>
<evidence type="ECO:0000256" key="7">
    <source>
        <dbReference type="HAMAP-Rule" id="MF_00362"/>
    </source>
</evidence>
<dbReference type="Pfam" id="PF00466">
    <property type="entry name" value="Ribosomal_L10"/>
    <property type="match status" value="1"/>
</dbReference>
<dbReference type="Gene3D" id="6.10.250.290">
    <property type="match status" value="1"/>
</dbReference>
<evidence type="ECO:0000313" key="9">
    <source>
        <dbReference type="Proteomes" id="UP000237350"/>
    </source>
</evidence>
<keyword evidence="4 7" id="KW-0689">Ribosomal protein</keyword>
<comment type="similarity">
    <text evidence="2 7">Belongs to the universal ribosomal protein uL10 family.</text>
</comment>
<sequence>MKQGYETRVNESKVAAVDAMKELFSGASDYIFTDYRGLTVSQISQLRAKLRENGADFRVVKNRFARIAFQQMEKPGDIADYLTGPTAVALAPGDSAPVVKAMVEFAKDAPLELKGALVAGQVYNAEQAVAFSKLPSREALIAQLMSVMQAPVQNFVYAVNGVPTKLVRTLQAVADQKAEG</sequence>
<evidence type="ECO:0000256" key="5">
    <source>
        <dbReference type="ARBA" id="ARBA00023274"/>
    </source>
</evidence>